<organism evidence="2 4">
    <name type="scientific">Adineta steineri</name>
    <dbReference type="NCBI Taxonomy" id="433720"/>
    <lineage>
        <taxon>Eukaryota</taxon>
        <taxon>Metazoa</taxon>
        <taxon>Spiralia</taxon>
        <taxon>Gnathifera</taxon>
        <taxon>Rotifera</taxon>
        <taxon>Eurotatoria</taxon>
        <taxon>Bdelloidea</taxon>
        <taxon>Adinetida</taxon>
        <taxon>Adinetidae</taxon>
        <taxon>Adineta</taxon>
    </lineage>
</organism>
<accession>A0A813Q2Q0</accession>
<comment type="caution">
    <text evidence="2">The sequence shown here is derived from an EMBL/GenBank/DDBJ whole genome shotgun (WGS) entry which is preliminary data.</text>
</comment>
<proteinExistence type="predicted"/>
<gene>
    <name evidence="2" type="ORF">JYZ213_LOCUS3067</name>
    <name evidence="3" type="ORF">OXD698_LOCUS22103</name>
</gene>
<evidence type="ECO:0000313" key="4">
    <source>
        <dbReference type="Proteomes" id="UP000663845"/>
    </source>
</evidence>
<keyword evidence="1" id="KW-0812">Transmembrane</keyword>
<evidence type="ECO:0000313" key="2">
    <source>
        <dbReference type="EMBL" id="CAF0761122.1"/>
    </source>
</evidence>
<keyword evidence="1" id="KW-0472">Membrane</keyword>
<dbReference type="EMBL" id="CAJOAZ010001860">
    <property type="protein sequence ID" value="CAF3866322.1"/>
    <property type="molecule type" value="Genomic_DNA"/>
</dbReference>
<sequence length="86" mass="9883">MYSSGALEEANKYPVGTWHDCWYNTKRSYVTQLTKPSIRLATSLLTSAGLLVLFSSICLYYMCVLIRKQSRQPKQNSPHVHVIFLK</sequence>
<dbReference type="Proteomes" id="UP000663844">
    <property type="component" value="Unassembled WGS sequence"/>
</dbReference>
<dbReference type="EMBL" id="CAJNOG010000016">
    <property type="protein sequence ID" value="CAF0761122.1"/>
    <property type="molecule type" value="Genomic_DNA"/>
</dbReference>
<feature type="transmembrane region" description="Helical" evidence="1">
    <location>
        <begin position="44"/>
        <end position="66"/>
    </location>
</feature>
<evidence type="ECO:0000256" key="1">
    <source>
        <dbReference type="SAM" id="Phobius"/>
    </source>
</evidence>
<evidence type="ECO:0000313" key="3">
    <source>
        <dbReference type="EMBL" id="CAF3866322.1"/>
    </source>
</evidence>
<dbReference type="AlphaFoldDB" id="A0A813Q2Q0"/>
<reference evidence="2" key="1">
    <citation type="submission" date="2021-02" db="EMBL/GenBank/DDBJ databases">
        <authorList>
            <person name="Nowell W R."/>
        </authorList>
    </citation>
    <scope>NUCLEOTIDE SEQUENCE</scope>
</reference>
<dbReference type="Proteomes" id="UP000663845">
    <property type="component" value="Unassembled WGS sequence"/>
</dbReference>
<name>A0A813Q2Q0_9BILA</name>
<protein>
    <submittedName>
        <fullName evidence="2">Uncharacterized protein</fullName>
    </submittedName>
</protein>
<keyword evidence="1" id="KW-1133">Transmembrane helix</keyword>